<dbReference type="RefSeq" id="WP_092570774.1">
    <property type="nucleotide sequence ID" value="NZ_CALUDV010000006.1"/>
</dbReference>
<feature type="transmembrane region" description="Helical" evidence="1">
    <location>
        <begin position="85"/>
        <end position="103"/>
    </location>
</feature>
<evidence type="ECO:0000256" key="1">
    <source>
        <dbReference type="SAM" id="Phobius"/>
    </source>
</evidence>
<dbReference type="EMBL" id="FOEN01000003">
    <property type="protein sequence ID" value="SEP90247.1"/>
    <property type="molecule type" value="Genomic_DNA"/>
</dbReference>
<protein>
    <submittedName>
        <fullName evidence="2">ECF transporter S component, folate family</fullName>
    </submittedName>
</protein>
<feature type="transmembrane region" description="Helical" evidence="1">
    <location>
        <begin position="115"/>
        <end position="139"/>
    </location>
</feature>
<dbReference type="InterPro" id="IPR030949">
    <property type="entry name" value="ECF_S_folate_fam"/>
</dbReference>
<dbReference type="STRING" id="89093.SAMN04488558_10350"/>
<gene>
    <name evidence="2" type="ORF">SAMN04488558_10350</name>
</gene>
<keyword evidence="3" id="KW-1185">Reference proteome</keyword>
<dbReference type="Gene3D" id="1.10.1760.20">
    <property type="match status" value="1"/>
</dbReference>
<organism evidence="2 3">
    <name type="scientific">Ignavigranum ruoffiae</name>
    <dbReference type="NCBI Taxonomy" id="89093"/>
    <lineage>
        <taxon>Bacteria</taxon>
        <taxon>Bacillati</taxon>
        <taxon>Bacillota</taxon>
        <taxon>Bacilli</taxon>
        <taxon>Lactobacillales</taxon>
        <taxon>Aerococcaceae</taxon>
        <taxon>Ignavigranum</taxon>
    </lineage>
</organism>
<dbReference type="InterPro" id="IPR024529">
    <property type="entry name" value="ECF_trnsprt_substrate-spec"/>
</dbReference>
<keyword evidence="1" id="KW-1133">Transmembrane helix</keyword>
<feature type="transmembrane region" description="Helical" evidence="1">
    <location>
        <begin position="151"/>
        <end position="169"/>
    </location>
</feature>
<proteinExistence type="predicted"/>
<dbReference type="AlphaFoldDB" id="A0A1H9BN89"/>
<evidence type="ECO:0000313" key="3">
    <source>
        <dbReference type="Proteomes" id="UP000198833"/>
    </source>
</evidence>
<feature type="transmembrane region" description="Helical" evidence="1">
    <location>
        <begin position="20"/>
        <end position="39"/>
    </location>
</feature>
<dbReference type="Pfam" id="PF12822">
    <property type="entry name" value="ECF_trnsprt"/>
    <property type="match status" value="1"/>
</dbReference>
<keyword evidence="1" id="KW-0812">Transmembrane</keyword>
<reference evidence="2 3" key="1">
    <citation type="submission" date="2016-10" db="EMBL/GenBank/DDBJ databases">
        <authorList>
            <person name="de Groot N.N."/>
        </authorList>
    </citation>
    <scope>NUCLEOTIDE SEQUENCE [LARGE SCALE GENOMIC DNA]</scope>
    <source>
        <strain evidence="2 3">DSM 15695</strain>
    </source>
</reference>
<sequence length="183" mass="20841">MEYNRTNRLGKLDHFRARHLTIMALLLAMRILLSFIPAFKVGNIIQMGFGFVGTAFAGAILGPLYGTVFAVLYDLLDILIIHPGPFFLGFTLSAALGGFLYAKCFWRQEPTLLRIFIYVAIVTVFINIGLNSLWLTILYDKAWVALIMPRLVKNAVSLILNTAILYLVFKQKSVQRFIRKYQF</sequence>
<keyword evidence="1" id="KW-0472">Membrane</keyword>
<evidence type="ECO:0000313" key="2">
    <source>
        <dbReference type="EMBL" id="SEP90247.1"/>
    </source>
</evidence>
<dbReference type="OrthoDB" id="4624at2"/>
<dbReference type="NCBIfam" id="TIGR04518">
    <property type="entry name" value="ECF_S_folT_fam"/>
    <property type="match status" value="1"/>
</dbReference>
<dbReference type="Proteomes" id="UP000198833">
    <property type="component" value="Unassembled WGS sequence"/>
</dbReference>
<feature type="transmembrane region" description="Helical" evidence="1">
    <location>
        <begin position="51"/>
        <end position="73"/>
    </location>
</feature>
<dbReference type="GO" id="GO:0022857">
    <property type="term" value="F:transmembrane transporter activity"/>
    <property type="evidence" value="ECO:0007669"/>
    <property type="project" value="InterPro"/>
</dbReference>
<accession>A0A1H9BN89</accession>
<name>A0A1H9BN89_9LACT</name>